<dbReference type="SUPFAM" id="SSF103473">
    <property type="entry name" value="MFS general substrate transporter"/>
    <property type="match status" value="1"/>
</dbReference>
<dbReference type="EMBL" id="JAVFWL010000002">
    <property type="protein sequence ID" value="KAK6733573.1"/>
    <property type="molecule type" value="Genomic_DNA"/>
</dbReference>
<dbReference type="Proteomes" id="UP001303046">
    <property type="component" value="Unassembled WGS sequence"/>
</dbReference>
<dbReference type="PRINTS" id="PR00171">
    <property type="entry name" value="SUGRTRNSPORT"/>
</dbReference>
<dbReference type="Pfam" id="PF00083">
    <property type="entry name" value="Sugar_tr"/>
    <property type="match status" value="1"/>
</dbReference>
<proteinExistence type="inferred from homology"/>
<keyword evidence="2 6" id="KW-0813">Transport</keyword>
<feature type="transmembrane region" description="Helical" evidence="8">
    <location>
        <begin position="502"/>
        <end position="522"/>
    </location>
</feature>
<dbReference type="PANTHER" id="PTHR23503:SF8">
    <property type="entry name" value="FACILITATED GLUCOSE TRANSPORTER PROTEIN 1"/>
    <property type="match status" value="1"/>
</dbReference>
<dbReference type="Gene3D" id="1.20.1250.20">
    <property type="entry name" value="MFS general substrate transporter like domains"/>
    <property type="match status" value="1"/>
</dbReference>
<dbReference type="InterPro" id="IPR045263">
    <property type="entry name" value="GLUT"/>
</dbReference>
<sequence length="638" mass="70884">MFPDLKNSRTRPSAVKAGNGFTENDYNNNHRNKAGVEDIVEEKTDVSQKNSQKSSVTRKVDDEDGKKDADNEEQLQQRKNEGKKSVEIAETQKETQEEEETPEVGKRNEKKDDDSPEIQLKSKVIEEKKGSEIHETSPSVPRSVVPKTTKLSERIIKKIRTEPVKGELTRTLFFAIMCTTIGGFQFGYNIGCMNSSAKIIETWMTESHSRLFGSKLATLEANFMWSATVSIFPFGATIGGLSAGALADISGRRGGLLYTNILIFVSAALVGFGKITGVYPMIFVGRLLVGIYVGLTVIVPMYLSEVAPPNIRGRIALTYQLLITIGILSGQIAGHPQLLGTSQLWPFIFAIPVVPAFLQVMFLPMIPESPYYSLCVRGDVAGTMQNLEELRGKQDIFDEYEMIQEEALESRRTLTDYITLIDLFRGSLRFRTIITMVMMLSQQLGGINAAIFYSTRIFNDAGLDEKGALNATLMMGVGNVLSTIFVFWLIDSPFSGRRPLMIYGMVGMIISTTLLVISLTLSKTKDTSATYFSIIFLVMFVVSFAVGPGSVAWIYTSEIFFTNARANANAVLTVTNWGTNSIVSFAFLPIVHYIGQYSFLIFTFFTIIFVIFLCKYMPETRGKTVAQTVAYFEGLKVD</sequence>
<evidence type="ECO:0000313" key="10">
    <source>
        <dbReference type="EMBL" id="KAK6733573.1"/>
    </source>
</evidence>
<feature type="transmembrane region" description="Helical" evidence="8">
    <location>
        <begin position="433"/>
        <end position="455"/>
    </location>
</feature>
<dbReference type="InterPro" id="IPR005828">
    <property type="entry name" value="MFS_sugar_transport-like"/>
</dbReference>
<protein>
    <recommendedName>
        <fullName evidence="9">Major facilitator superfamily (MFS) profile domain-containing protein</fullName>
    </recommendedName>
</protein>
<evidence type="ECO:0000259" key="9">
    <source>
        <dbReference type="PROSITE" id="PS50850"/>
    </source>
</evidence>
<keyword evidence="4 8" id="KW-1133">Transmembrane helix</keyword>
<evidence type="ECO:0000256" key="3">
    <source>
        <dbReference type="ARBA" id="ARBA00022692"/>
    </source>
</evidence>
<dbReference type="InterPro" id="IPR003663">
    <property type="entry name" value="Sugar/inositol_transpt"/>
</dbReference>
<evidence type="ECO:0000256" key="2">
    <source>
        <dbReference type="ARBA" id="ARBA00022448"/>
    </source>
</evidence>
<feature type="compositionally biased region" description="Polar residues" evidence="7">
    <location>
        <begin position="47"/>
        <end position="57"/>
    </location>
</feature>
<evidence type="ECO:0000256" key="4">
    <source>
        <dbReference type="ARBA" id="ARBA00022989"/>
    </source>
</evidence>
<feature type="region of interest" description="Disordered" evidence="7">
    <location>
        <begin position="127"/>
        <end position="146"/>
    </location>
</feature>
<feature type="transmembrane region" description="Helical" evidence="8">
    <location>
        <begin position="594"/>
        <end position="614"/>
    </location>
</feature>
<dbReference type="InterPro" id="IPR020846">
    <property type="entry name" value="MFS_dom"/>
</dbReference>
<feature type="transmembrane region" description="Helical" evidence="8">
    <location>
        <begin position="467"/>
        <end position="490"/>
    </location>
</feature>
<feature type="region of interest" description="Disordered" evidence="7">
    <location>
        <begin position="1"/>
        <end position="120"/>
    </location>
</feature>
<evidence type="ECO:0000256" key="1">
    <source>
        <dbReference type="ARBA" id="ARBA00004141"/>
    </source>
</evidence>
<keyword evidence="5 8" id="KW-0472">Membrane</keyword>
<comment type="similarity">
    <text evidence="6">Belongs to the major facilitator superfamily. Sugar transporter (TC 2.A.1.1) family.</text>
</comment>
<feature type="transmembrane region" description="Helical" evidence="8">
    <location>
        <begin position="255"/>
        <end position="275"/>
    </location>
</feature>
<feature type="domain" description="Major facilitator superfamily (MFS) profile" evidence="9">
    <location>
        <begin position="175"/>
        <end position="621"/>
    </location>
</feature>
<feature type="transmembrane region" description="Helical" evidence="8">
    <location>
        <begin position="281"/>
        <end position="303"/>
    </location>
</feature>
<keyword evidence="11" id="KW-1185">Reference proteome</keyword>
<evidence type="ECO:0000256" key="5">
    <source>
        <dbReference type="ARBA" id="ARBA00023136"/>
    </source>
</evidence>
<feature type="compositionally biased region" description="Basic and acidic residues" evidence="7">
    <location>
        <begin position="58"/>
        <end position="95"/>
    </location>
</feature>
<feature type="transmembrane region" description="Helical" evidence="8">
    <location>
        <begin position="344"/>
        <end position="363"/>
    </location>
</feature>
<evidence type="ECO:0000256" key="7">
    <source>
        <dbReference type="SAM" id="MobiDB-lite"/>
    </source>
</evidence>
<dbReference type="PROSITE" id="PS50850">
    <property type="entry name" value="MFS"/>
    <property type="match status" value="1"/>
</dbReference>
<gene>
    <name evidence="10" type="primary">Necator_chrII.g5160</name>
    <name evidence="10" type="ORF">RB195_017368</name>
</gene>
<keyword evidence="3 8" id="KW-0812">Transmembrane</keyword>
<comment type="caution">
    <text evidence="10">The sequence shown here is derived from an EMBL/GenBank/DDBJ whole genome shotgun (WGS) entry which is preliminary data.</text>
</comment>
<feature type="compositionally biased region" description="Basic and acidic residues" evidence="7">
    <location>
        <begin position="103"/>
        <end position="113"/>
    </location>
</feature>
<feature type="transmembrane region" description="Helical" evidence="8">
    <location>
        <begin position="534"/>
        <end position="556"/>
    </location>
</feature>
<feature type="transmembrane region" description="Helical" evidence="8">
    <location>
        <begin position="223"/>
        <end position="243"/>
    </location>
</feature>
<organism evidence="10 11">
    <name type="scientific">Necator americanus</name>
    <name type="common">Human hookworm</name>
    <dbReference type="NCBI Taxonomy" id="51031"/>
    <lineage>
        <taxon>Eukaryota</taxon>
        <taxon>Metazoa</taxon>
        <taxon>Ecdysozoa</taxon>
        <taxon>Nematoda</taxon>
        <taxon>Chromadorea</taxon>
        <taxon>Rhabditida</taxon>
        <taxon>Rhabditina</taxon>
        <taxon>Rhabditomorpha</taxon>
        <taxon>Strongyloidea</taxon>
        <taxon>Ancylostomatidae</taxon>
        <taxon>Bunostominae</taxon>
        <taxon>Necator</taxon>
    </lineage>
</organism>
<dbReference type="PANTHER" id="PTHR23503">
    <property type="entry name" value="SOLUTE CARRIER FAMILY 2"/>
    <property type="match status" value="1"/>
</dbReference>
<evidence type="ECO:0000256" key="8">
    <source>
        <dbReference type="SAM" id="Phobius"/>
    </source>
</evidence>
<dbReference type="InterPro" id="IPR036259">
    <property type="entry name" value="MFS_trans_sf"/>
</dbReference>
<comment type="subcellular location">
    <subcellularLocation>
        <location evidence="1">Membrane</location>
        <topology evidence="1">Multi-pass membrane protein</topology>
    </subcellularLocation>
</comment>
<feature type="transmembrane region" description="Helical" evidence="8">
    <location>
        <begin position="168"/>
        <end position="188"/>
    </location>
</feature>
<name>A0ABR1C4W2_NECAM</name>
<dbReference type="NCBIfam" id="TIGR00879">
    <property type="entry name" value="SP"/>
    <property type="match status" value="1"/>
</dbReference>
<evidence type="ECO:0000313" key="11">
    <source>
        <dbReference type="Proteomes" id="UP001303046"/>
    </source>
</evidence>
<accession>A0ABR1C4W2</accession>
<reference evidence="10 11" key="1">
    <citation type="submission" date="2023-08" db="EMBL/GenBank/DDBJ databases">
        <title>A Necator americanus chromosomal reference genome.</title>
        <authorList>
            <person name="Ilik V."/>
            <person name="Petrzelkova K.J."/>
            <person name="Pardy F."/>
            <person name="Fuh T."/>
            <person name="Niatou-Singa F.S."/>
            <person name="Gouil Q."/>
            <person name="Baker L."/>
            <person name="Ritchie M.E."/>
            <person name="Jex A.R."/>
            <person name="Gazzola D."/>
            <person name="Li H."/>
            <person name="Toshio Fujiwara R."/>
            <person name="Zhan B."/>
            <person name="Aroian R.V."/>
            <person name="Pafco B."/>
            <person name="Schwarz E.M."/>
        </authorList>
    </citation>
    <scope>NUCLEOTIDE SEQUENCE [LARGE SCALE GENOMIC DNA]</scope>
    <source>
        <strain evidence="10 11">Aroian</strain>
        <tissue evidence="10">Whole animal</tissue>
    </source>
</reference>
<evidence type="ECO:0000256" key="6">
    <source>
        <dbReference type="RuleBase" id="RU003346"/>
    </source>
</evidence>